<dbReference type="PANTHER" id="PTHR20974:SF0">
    <property type="entry name" value="UPF0585 PROTEIN CG18661"/>
    <property type="match status" value="1"/>
</dbReference>
<name>A0ABS5DSU8_9BURK</name>
<accession>A0ABS5DSU8</accession>
<dbReference type="InterPro" id="IPR010342">
    <property type="entry name" value="DUF938"/>
</dbReference>
<gene>
    <name evidence="1" type="ORF">KAK11_02690</name>
</gene>
<comment type="caution">
    <text evidence="1">The sequence shown here is derived from an EMBL/GenBank/DDBJ whole genome shotgun (WGS) entry which is preliminary data.</text>
</comment>
<evidence type="ECO:0000313" key="2">
    <source>
        <dbReference type="Proteomes" id="UP000672097"/>
    </source>
</evidence>
<protein>
    <submittedName>
        <fullName evidence="1">DUF938 domain-containing protein</fullName>
    </submittedName>
</protein>
<keyword evidence="2" id="KW-1185">Reference proteome</keyword>
<evidence type="ECO:0000313" key="1">
    <source>
        <dbReference type="EMBL" id="MBQ0934220.1"/>
    </source>
</evidence>
<dbReference type="Pfam" id="PF06080">
    <property type="entry name" value="DUF938"/>
    <property type="match status" value="1"/>
</dbReference>
<dbReference type="Gene3D" id="3.40.50.150">
    <property type="entry name" value="Vaccinia Virus protein VP39"/>
    <property type="match status" value="1"/>
</dbReference>
<dbReference type="EMBL" id="JAGQDG010000001">
    <property type="protein sequence ID" value="MBQ0934220.1"/>
    <property type="molecule type" value="Genomic_DNA"/>
</dbReference>
<dbReference type="RefSeq" id="WP_210805873.1">
    <property type="nucleotide sequence ID" value="NZ_JAGQDG010000001.1"/>
</dbReference>
<dbReference type="SUPFAM" id="SSF53335">
    <property type="entry name" value="S-adenosyl-L-methionine-dependent methyltransferases"/>
    <property type="match status" value="1"/>
</dbReference>
<sequence>MNQPADLPFSPAADRNKQPILERLQALLSAQAQVLEVASGTGQHAAHFAAAQPGWQWQPTDYSPESLPAIAARCAPWPQVRPPMRLDVLQQPWPFEPQTFDALYCANMLHISPWATCAGLMQGAAAHLREQGLLLIYGPYVVEGEPTAPGNVAFDAELRARNPQWGLRTLAAVCAEARAVGLHLQARQAMPANNLLLVFQRT</sequence>
<proteinExistence type="predicted"/>
<dbReference type="PANTHER" id="PTHR20974">
    <property type="entry name" value="UPF0585 PROTEIN CG18661"/>
    <property type="match status" value="1"/>
</dbReference>
<reference evidence="1 2" key="1">
    <citation type="submission" date="2021-04" db="EMBL/GenBank/DDBJ databases">
        <title>The genome sequence of type strain Ideonella paludis KCTC 32238.</title>
        <authorList>
            <person name="Liu Y."/>
        </authorList>
    </citation>
    <scope>NUCLEOTIDE SEQUENCE [LARGE SCALE GENOMIC DNA]</scope>
    <source>
        <strain evidence="1 2">KCTC 32238</strain>
    </source>
</reference>
<dbReference type="Proteomes" id="UP000672097">
    <property type="component" value="Unassembled WGS sequence"/>
</dbReference>
<dbReference type="InterPro" id="IPR029063">
    <property type="entry name" value="SAM-dependent_MTases_sf"/>
</dbReference>
<organism evidence="1 2">
    <name type="scientific">Ideonella paludis</name>
    <dbReference type="NCBI Taxonomy" id="1233411"/>
    <lineage>
        <taxon>Bacteria</taxon>
        <taxon>Pseudomonadati</taxon>
        <taxon>Pseudomonadota</taxon>
        <taxon>Betaproteobacteria</taxon>
        <taxon>Burkholderiales</taxon>
        <taxon>Sphaerotilaceae</taxon>
        <taxon>Ideonella</taxon>
    </lineage>
</organism>